<dbReference type="InterPro" id="IPR036236">
    <property type="entry name" value="Znf_C2H2_sf"/>
</dbReference>
<dbReference type="PANTHER" id="PTHR13278:SF0">
    <property type="entry name" value="ZINC FINGER PROTEIN 830"/>
    <property type="match status" value="1"/>
</dbReference>
<organism evidence="8 9">
    <name type="scientific">Sphagnurus paluster</name>
    <dbReference type="NCBI Taxonomy" id="117069"/>
    <lineage>
        <taxon>Eukaryota</taxon>
        <taxon>Fungi</taxon>
        <taxon>Dikarya</taxon>
        <taxon>Basidiomycota</taxon>
        <taxon>Agaricomycotina</taxon>
        <taxon>Agaricomycetes</taxon>
        <taxon>Agaricomycetidae</taxon>
        <taxon>Agaricales</taxon>
        <taxon>Tricholomatineae</taxon>
        <taxon>Lyophyllaceae</taxon>
        <taxon>Sphagnurus</taxon>
    </lineage>
</organism>
<feature type="region of interest" description="Disordered" evidence="7">
    <location>
        <begin position="221"/>
        <end position="251"/>
    </location>
</feature>
<feature type="compositionally biased region" description="Acidic residues" evidence="7">
    <location>
        <begin position="102"/>
        <end position="114"/>
    </location>
</feature>
<evidence type="ECO:0000313" key="8">
    <source>
        <dbReference type="EMBL" id="KAG5651521.1"/>
    </source>
</evidence>
<dbReference type="OrthoDB" id="77607at2759"/>
<dbReference type="AlphaFoldDB" id="A0A9P7KGH6"/>
<dbReference type="GO" id="GO:0033314">
    <property type="term" value="P:mitotic DNA replication checkpoint signaling"/>
    <property type="evidence" value="ECO:0007669"/>
    <property type="project" value="TreeGrafter"/>
</dbReference>
<evidence type="ECO:0008006" key="10">
    <source>
        <dbReference type="Google" id="ProtNLM"/>
    </source>
</evidence>
<evidence type="ECO:0000256" key="4">
    <source>
        <dbReference type="ARBA" id="ARBA00022833"/>
    </source>
</evidence>
<evidence type="ECO:0000256" key="7">
    <source>
        <dbReference type="SAM" id="MobiDB-lite"/>
    </source>
</evidence>
<dbReference type="GO" id="GO:0033260">
    <property type="term" value="P:nuclear DNA replication"/>
    <property type="evidence" value="ECO:0007669"/>
    <property type="project" value="TreeGrafter"/>
</dbReference>
<dbReference type="GO" id="GO:0044773">
    <property type="term" value="P:mitotic DNA damage checkpoint signaling"/>
    <property type="evidence" value="ECO:0007669"/>
    <property type="project" value="TreeGrafter"/>
</dbReference>
<reference evidence="8" key="1">
    <citation type="submission" date="2021-02" db="EMBL/GenBank/DDBJ databases">
        <authorList>
            <person name="Nieuwenhuis M."/>
            <person name="Van De Peppel L.J.J."/>
        </authorList>
    </citation>
    <scope>NUCLEOTIDE SEQUENCE</scope>
    <source>
        <strain evidence="8">D49</strain>
    </source>
</reference>
<dbReference type="Gene3D" id="3.30.160.60">
    <property type="entry name" value="Classic Zinc Finger"/>
    <property type="match status" value="1"/>
</dbReference>
<gene>
    <name evidence="8" type="ORF">H0H81_008358</name>
</gene>
<dbReference type="GO" id="GO:0008270">
    <property type="term" value="F:zinc ion binding"/>
    <property type="evidence" value="ECO:0007669"/>
    <property type="project" value="UniProtKB-KW"/>
</dbReference>
<evidence type="ECO:0000256" key="5">
    <source>
        <dbReference type="ARBA" id="ARBA00023054"/>
    </source>
</evidence>
<evidence type="ECO:0000256" key="6">
    <source>
        <dbReference type="ARBA" id="ARBA00023242"/>
    </source>
</evidence>
<keyword evidence="9" id="KW-1185">Reference proteome</keyword>
<dbReference type="SUPFAM" id="SSF57667">
    <property type="entry name" value="beta-beta-alpha zinc fingers"/>
    <property type="match status" value="1"/>
</dbReference>
<dbReference type="GO" id="GO:0005681">
    <property type="term" value="C:spliceosomal complex"/>
    <property type="evidence" value="ECO:0007669"/>
    <property type="project" value="InterPro"/>
</dbReference>
<keyword evidence="5" id="KW-0175">Coiled coil</keyword>
<protein>
    <recommendedName>
        <fullName evidence="10">Coiled-coil domain-containing protein 16</fullName>
    </recommendedName>
</protein>
<evidence type="ECO:0000256" key="3">
    <source>
        <dbReference type="ARBA" id="ARBA00022771"/>
    </source>
</evidence>
<keyword evidence="3" id="KW-0863">Zinc-finger</keyword>
<keyword evidence="6" id="KW-0539">Nucleus</keyword>
<dbReference type="PANTHER" id="PTHR13278">
    <property type="entry name" value="ZINC FINGER PROTEIN 830"/>
    <property type="match status" value="1"/>
</dbReference>
<evidence type="ECO:0000256" key="2">
    <source>
        <dbReference type="ARBA" id="ARBA00022723"/>
    </source>
</evidence>
<dbReference type="Proteomes" id="UP000717328">
    <property type="component" value="Unassembled WGS sequence"/>
</dbReference>
<evidence type="ECO:0000313" key="9">
    <source>
        <dbReference type="Proteomes" id="UP000717328"/>
    </source>
</evidence>
<keyword evidence="2" id="KW-0479">Metal-binding</keyword>
<comment type="subcellular location">
    <subcellularLocation>
        <location evidence="1">Nucleus</location>
    </subcellularLocation>
</comment>
<dbReference type="GO" id="GO:0003676">
    <property type="term" value="F:nucleic acid binding"/>
    <property type="evidence" value="ECO:0007669"/>
    <property type="project" value="InterPro"/>
</dbReference>
<dbReference type="EMBL" id="JABCKI010000231">
    <property type="protein sequence ID" value="KAG5651521.1"/>
    <property type="molecule type" value="Genomic_DNA"/>
</dbReference>
<feature type="compositionally biased region" description="Basic and acidic residues" evidence="7">
    <location>
        <begin position="232"/>
        <end position="251"/>
    </location>
</feature>
<feature type="region of interest" description="Disordered" evidence="7">
    <location>
        <begin position="93"/>
        <end position="175"/>
    </location>
</feature>
<dbReference type="InterPro" id="IPR040050">
    <property type="entry name" value="ZNF830-like"/>
</dbReference>
<sequence>MSDVRALLKAKRQEAKIAHPLAAYTSSGQLRCIACGNPVKHASAWEGHVGSKAHRNNVARIREKERIEAERRAEAEAAAHAAAEAEKQISQVARGKRKVQEQNDDVVDDEEAMDAEATNGENGAKRRRVGPAPSGFPADFFSDPSRAITMTSDSDDEDADGVTTTNTPLPTAPPTVIDLEYERFQREMLQSAGPPDKEDTYGRATVMAEPELVVMDEVPSEFTTQDQQMDVDLEKEKQSEEELVRRRKEQEERELIMDRLLDEKRAQEEADQRVAAMKARLEVLKKKRGARKAKGIQSQTA</sequence>
<accession>A0A9P7KGH6</accession>
<comment type="caution">
    <text evidence="8">The sequence shown here is derived from an EMBL/GenBank/DDBJ whole genome shotgun (WGS) entry which is preliminary data.</text>
</comment>
<name>A0A9P7KGH6_9AGAR</name>
<proteinExistence type="predicted"/>
<reference evidence="8" key="2">
    <citation type="submission" date="2021-10" db="EMBL/GenBank/DDBJ databases">
        <title>Phylogenomics reveals ancestral predisposition of the termite-cultivated fungus Termitomyces towards a domesticated lifestyle.</title>
        <authorList>
            <person name="Auxier B."/>
            <person name="Grum-Grzhimaylo A."/>
            <person name="Cardenas M.E."/>
            <person name="Lodge J.D."/>
            <person name="Laessoe T."/>
            <person name="Pedersen O."/>
            <person name="Smith M.E."/>
            <person name="Kuyper T.W."/>
            <person name="Franco-Molano E.A."/>
            <person name="Baroni T.J."/>
            <person name="Aanen D.K."/>
        </authorList>
    </citation>
    <scope>NUCLEOTIDE SEQUENCE</scope>
    <source>
        <strain evidence="8">D49</strain>
    </source>
</reference>
<evidence type="ECO:0000256" key="1">
    <source>
        <dbReference type="ARBA" id="ARBA00004123"/>
    </source>
</evidence>
<keyword evidence="4" id="KW-0862">Zinc</keyword>